<sequence length="177" mass="19266">MAMLIFLLGVGLAFIAAVSSEAFIEAQDPSMKGETNVKHSHNGCSADTSLLDCSSDQVCVNGKCQKKECDDHNPCKQGFYCDSWASWECHVIPAGFCTSASSCSASHCCLKYHSLQTLGLCGKLKQPNEFCILKNSDSPAGYHCGCMDGYECKEYQNNEYDPWGTCQQEEPGSGLEE</sequence>
<name>A0A9W9YK36_9CNID</name>
<organism evidence="2 3">
    <name type="scientific">Desmophyllum pertusum</name>
    <dbReference type="NCBI Taxonomy" id="174260"/>
    <lineage>
        <taxon>Eukaryota</taxon>
        <taxon>Metazoa</taxon>
        <taxon>Cnidaria</taxon>
        <taxon>Anthozoa</taxon>
        <taxon>Hexacorallia</taxon>
        <taxon>Scleractinia</taxon>
        <taxon>Caryophylliina</taxon>
        <taxon>Caryophylliidae</taxon>
        <taxon>Desmophyllum</taxon>
    </lineage>
</organism>
<evidence type="ECO:0000313" key="2">
    <source>
        <dbReference type="EMBL" id="KAJ7351895.1"/>
    </source>
</evidence>
<dbReference type="AlphaFoldDB" id="A0A9W9YK36"/>
<dbReference type="Proteomes" id="UP001163046">
    <property type="component" value="Unassembled WGS sequence"/>
</dbReference>
<evidence type="ECO:0000313" key="3">
    <source>
        <dbReference type="Proteomes" id="UP001163046"/>
    </source>
</evidence>
<reference evidence="2" key="1">
    <citation type="submission" date="2023-01" db="EMBL/GenBank/DDBJ databases">
        <title>Genome assembly of the deep-sea coral Lophelia pertusa.</title>
        <authorList>
            <person name="Herrera S."/>
            <person name="Cordes E."/>
        </authorList>
    </citation>
    <scope>NUCLEOTIDE SEQUENCE</scope>
    <source>
        <strain evidence="2">USNM1676648</strain>
        <tissue evidence="2">Polyp</tissue>
    </source>
</reference>
<protein>
    <submittedName>
        <fullName evidence="2">Uncharacterized protein</fullName>
    </submittedName>
</protein>
<accession>A0A9W9YK36</accession>
<evidence type="ECO:0000256" key="1">
    <source>
        <dbReference type="SAM" id="SignalP"/>
    </source>
</evidence>
<dbReference type="Gene3D" id="2.10.80.10">
    <property type="entry name" value="Lipase, subunit A"/>
    <property type="match status" value="1"/>
</dbReference>
<keyword evidence="1" id="KW-0732">Signal</keyword>
<dbReference type="EMBL" id="MU827351">
    <property type="protein sequence ID" value="KAJ7351895.1"/>
    <property type="molecule type" value="Genomic_DNA"/>
</dbReference>
<keyword evidence="3" id="KW-1185">Reference proteome</keyword>
<feature type="signal peptide" evidence="1">
    <location>
        <begin position="1"/>
        <end position="20"/>
    </location>
</feature>
<comment type="caution">
    <text evidence="2">The sequence shown here is derived from an EMBL/GenBank/DDBJ whole genome shotgun (WGS) entry which is preliminary data.</text>
</comment>
<proteinExistence type="predicted"/>
<gene>
    <name evidence="2" type="ORF">OS493_034802</name>
</gene>
<feature type="chain" id="PRO_5040809174" evidence="1">
    <location>
        <begin position="21"/>
        <end position="177"/>
    </location>
</feature>